<dbReference type="Gene3D" id="3.30.1390.30">
    <property type="entry name" value="Penicillin-binding protein 2a, domain 3"/>
    <property type="match status" value="1"/>
</dbReference>
<comment type="subcellular location">
    <subcellularLocation>
        <location evidence="1">Membrane</location>
    </subcellularLocation>
</comment>
<evidence type="ECO:0000259" key="9">
    <source>
        <dbReference type="Pfam" id="PF03717"/>
    </source>
</evidence>
<dbReference type="SUPFAM" id="SSF56519">
    <property type="entry name" value="Penicillin binding protein dimerisation domain"/>
    <property type="match status" value="1"/>
</dbReference>
<dbReference type="AlphaFoldDB" id="A0A345PJ53"/>
<evidence type="ECO:0000259" key="8">
    <source>
        <dbReference type="Pfam" id="PF00905"/>
    </source>
</evidence>
<feature type="domain" description="Penicillin-binding protein transpeptidase" evidence="8">
    <location>
        <begin position="355"/>
        <end position="665"/>
    </location>
</feature>
<evidence type="ECO:0000256" key="1">
    <source>
        <dbReference type="ARBA" id="ARBA00004370"/>
    </source>
</evidence>
<evidence type="ECO:0000259" key="10">
    <source>
        <dbReference type="Pfam" id="PF05223"/>
    </source>
</evidence>
<dbReference type="InterPro" id="IPR007887">
    <property type="entry name" value="MecA_N"/>
</dbReference>
<dbReference type="GO" id="GO:0071972">
    <property type="term" value="F:peptidoglycan L,D-transpeptidase activity"/>
    <property type="evidence" value="ECO:0007669"/>
    <property type="project" value="TreeGrafter"/>
</dbReference>
<reference evidence="12" key="1">
    <citation type="submission" date="2017-11" db="EMBL/GenBank/DDBJ databases">
        <authorList>
            <person name="Zhu W."/>
        </authorList>
    </citation>
    <scope>NUCLEOTIDE SEQUENCE [LARGE SCALE GENOMIC DNA]</scope>
    <source>
        <strain evidence="12">160</strain>
    </source>
</reference>
<evidence type="ECO:0000256" key="2">
    <source>
        <dbReference type="ARBA" id="ARBA00004752"/>
    </source>
</evidence>
<comment type="similarity">
    <text evidence="3">Belongs to the transpeptidase family.</text>
</comment>
<dbReference type="KEGG" id="ocn:CUC15_14340"/>
<dbReference type="Pfam" id="PF00905">
    <property type="entry name" value="Transpeptidase"/>
    <property type="match status" value="1"/>
</dbReference>
<dbReference type="GO" id="GO:0046677">
    <property type="term" value="P:response to antibiotic"/>
    <property type="evidence" value="ECO:0007669"/>
    <property type="project" value="InterPro"/>
</dbReference>
<dbReference type="Proteomes" id="UP000253908">
    <property type="component" value="Chromosome"/>
</dbReference>
<dbReference type="InterPro" id="IPR036138">
    <property type="entry name" value="PBP_dimer_sf"/>
</dbReference>
<evidence type="ECO:0000256" key="3">
    <source>
        <dbReference type="ARBA" id="ARBA00007171"/>
    </source>
</evidence>
<organism evidence="11 12">
    <name type="scientific">Oceanobacillus zhaokaii</name>
    <dbReference type="NCBI Taxonomy" id="2052660"/>
    <lineage>
        <taxon>Bacteria</taxon>
        <taxon>Bacillati</taxon>
        <taxon>Bacillota</taxon>
        <taxon>Bacilli</taxon>
        <taxon>Bacillales</taxon>
        <taxon>Bacillaceae</taxon>
        <taxon>Oceanobacillus</taxon>
    </lineage>
</organism>
<evidence type="ECO:0000313" key="12">
    <source>
        <dbReference type="Proteomes" id="UP000253908"/>
    </source>
</evidence>
<dbReference type="PANTHER" id="PTHR30627">
    <property type="entry name" value="PEPTIDOGLYCAN D,D-TRANSPEPTIDASE"/>
    <property type="match status" value="1"/>
</dbReference>
<sequence>MKKMLVLFIFMSFVLVACSEDQVTPNERFEAYVTNWNELEIEKLYDFFSADTKEAFPAEQSVERQQKIYDDLQVSEIEVSYEALGKESLKTAMEEGKATLPFTVKMETFAGPISFDYEAVLVREGEEEKQNWFVQWDSGYIFPELKDGGEINFHTTTPVRGEILDRNQMPLALNDVVYEVGIVPEKLGDNPEANKEKIATALNISVDSIDTALSAGWVQPNLFVPIKKIYDKEMLSKLWQIDGISSQEVSGRVYPAGEAAAHLVGYIGQITAEELEKQEPGVYGANDVIGKRGLEQLYEKRLKGEPGIQVTISKENEDEVILVEKAVKNGENISVTIDINIQEKIYANYDGDSGTSAAINPKTGETLALVSSPSFDPNEILYGTTSNIWETLQNDPMNPLLNRFSATYAPGSVIKPVTASIGLQNGTIVPDEGIEIDGLTWSNGSGWGDYEVRRVSPSNGPVDLRDSLVRSDNIYYAMKAVEMGTNAFITGMEQFGFGEALPYEYPITASSISSTGTMEDEVQLANSSYGQGQLEVSSLHIATAYTTFLNGGNMIKPTLLSTEETGQVWQEGLITADQATVIQEALRAVVTESNGTAHKANDADFAIAGKTGTAELKLTSEQGGAENSWFVAYPSDSQEILIAMMIEETQEKGSSYIVEKMADLLMEIK</sequence>
<dbReference type="Gene3D" id="3.10.450.100">
    <property type="entry name" value="NTF2-like, domain 1"/>
    <property type="match status" value="1"/>
</dbReference>
<evidence type="ECO:0000313" key="11">
    <source>
        <dbReference type="EMBL" id="AXI10033.1"/>
    </source>
</evidence>
<dbReference type="SUPFAM" id="SSF56601">
    <property type="entry name" value="beta-lactamase/transpeptidase-like"/>
    <property type="match status" value="1"/>
</dbReference>
<evidence type="ECO:0000256" key="7">
    <source>
        <dbReference type="SAM" id="SignalP"/>
    </source>
</evidence>
<feature type="signal peptide" evidence="7">
    <location>
        <begin position="1"/>
        <end position="19"/>
    </location>
</feature>
<dbReference type="Pfam" id="PF05223">
    <property type="entry name" value="MecA_N"/>
    <property type="match status" value="1"/>
</dbReference>
<dbReference type="GO" id="GO:0009252">
    <property type="term" value="P:peptidoglycan biosynthetic process"/>
    <property type="evidence" value="ECO:0007669"/>
    <property type="project" value="UniProtKB-UniPathway"/>
</dbReference>
<dbReference type="GO" id="GO:0008658">
    <property type="term" value="F:penicillin binding"/>
    <property type="evidence" value="ECO:0007669"/>
    <property type="project" value="InterPro"/>
</dbReference>
<dbReference type="Gene3D" id="3.90.1310.10">
    <property type="entry name" value="Penicillin-binding protein 2a (Domain 2)"/>
    <property type="match status" value="1"/>
</dbReference>
<dbReference type="EMBL" id="CP024848">
    <property type="protein sequence ID" value="AXI10033.1"/>
    <property type="molecule type" value="Genomic_DNA"/>
</dbReference>
<feature type="chain" id="PRO_5016872306" description="serine-type D-Ala-D-Ala carboxypeptidase" evidence="7">
    <location>
        <begin position="20"/>
        <end position="669"/>
    </location>
</feature>
<proteinExistence type="inferred from homology"/>
<evidence type="ECO:0000256" key="6">
    <source>
        <dbReference type="ARBA" id="ARBA00034000"/>
    </source>
</evidence>
<dbReference type="PANTHER" id="PTHR30627:SF25">
    <property type="entry name" value="PENICILLIN-BINDING PROTEIN 3"/>
    <property type="match status" value="1"/>
</dbReference>
<dbReference type="GO" id="GO:0071555">
    <property type="term" value="P:cell wall organization"/>
    <property type="evidence" value="ECO:0007669"/>
    <property type="project" value="TreeGrafter"/>
</dbReference>
<dbReference type="InterPro" id="IPR012338">
    <property type="entry name" value="Beta-lactam/transpept-like"/>
</dbReference>
<evidence type="ECO:0000256" key="5">
    <source>
        <dbReference type="ARBA" id="ARBA00023136"/>
    </source>
</evidence>
<dbReference type="Pfam" id="PF03717">
    <property type="entry name" value="PBP_dimer"/>
    <property type="match status" value="1"/>
</dbReference>
<dbReference type="SUPFAM" id="SSF54427">
    <property type="entry name" value="NTF2-like"/>
    <property type="match status" value="1"/>
</dbReference>
<keyword evidence="5" id="KW-0472">Membrane</keyword>
<dbReference type="GO" id="GO:0009002">
    <property type="term" value="F:serine-type D-Ala-D-Ala carboxypeptidase activity"/>
    <property type="evidence" value="ECO:0007669"/>
    <property type="project" value="UniProtKB-EC"/>
</dbReference>
<dbReference type="InterPro" id="IPR032710">
    <property type="entry name" value="NTF2-like_dom_sf"/>
</dbReference>
<dbReference type="UniPathway" id="UPA00219"/>
<feature type="domain" description="Penicillin-binding protein dimerisation" evidence="9">
    <location>
        <begin position="156"/>
        <end position="314"/>
    </location>
</feature>
<dbReference type="PROSITE" id="PS51257">
    <property type="entry name" value="PROKAR_LIPOPROTEIN"/>
    <property type="match status" value="1"/>
</dbReference>
<keyword evidence="7" id="KW-0732">Signal</keyword>
<feature type="domain" description="NTF2-like N-terminal transpeptidase" evidence="10">
    <location>
        <begin position="24"/>
        <end position="148"/>
    </location>
</feature>
<evidence type="ECO:0000256" key="4">
    <source>
        <dbReference type="ARBA" id="ARBA00012448"/>
    </source>
</evidence>
<keyword evidence="12" id="KW-1185">Reference proteome</keyword>
<comment type="pathway">
    <text evidence="2">Cell wall biogenesis; peptidoglycan biosynthesis.</text>
</comment>
<protein>
    <recommendedName>
        <fullName evidence="4">serine-type D-Ala-D-Ala carboxypeptidase</fullName>
        <ecNumber evidence="4">3.4.16.4</ecNumber>
    </recommendedName>
</protein>
<dbReference type="InterPro" id="IPR050515">
    <property type="entry name" value="Beta-lactam/transpept"/>
</dbReference>
<dbReference type="Gene3D" id="3.40.710.10">
    <property type="entry name" value="DD-peptidase/beta-lactamase superfamily"/>
    <property type="match status" value="1"/>
</dbReference>
<comment type="catalytic activity">
    <reaction evidence="6">
        <text>Preferential cleavage: (Ac)2-L-Lys-D-Ala-|-D-Ala. Also transpeptidation of peptidyl-alanyl moieties that are N-acyl substituents of D-alanine.</text>
        <dbReference type="EC" id="3.4.16.4"/>
    </reaction>
</comment>
<dbReference type="InterPro" id="IPR001460">
    <property type="entry name" value="PCN-bd_Tpept"/>
</dbReference>
<dbReference type="OrthoDB" id="9766847at2"/>
<dbReference type="EC" id="3.4.16.4" evidence="4"/>
<accession>A0A345PJ53</accession>
<dbReference type="RefSeq" id="WP_114917320.1">
    <property type="nucleotide sequence ID" value="NZ_CP024848.1"/>
</dbReference>
<name>A0A345PJ53_9BACI</name>
<gene>
    <name evidence="11" type="ORF">CUC15_14340</name>
</gene>
<dbReference type="GO" id="GO:0005886">
    <property type="term" value="C:plasma membrane"/>
    <property type="evidence" value="ECO:0007669"/>
    <property type="project" value="TreeGrafter"/>
</dbReference>
<dbReference type="InterPro" id="IPR005311">
    <property type="entry name" value="PBP_dimer"/>
</dbReference>